<evidence type="ECO:0000313" key="3">
    <source>
        <dbReference type="EMBL" id="ORZ10784.1"/>
    </source>
</evidence>
<dbReference type="Proteomes" id="UP000193560">
    <property type="component" value="Unassembled WGS sequence"/>
</dbReference>
<dbReference type="InterPro" id="IPR035979">
    <property type="entry name" value="RBD_domain_sf"/>
</dbReference>
<keyword evidence="4" id="KW-1185">Reference proteome</keyword>
<dbReference type="Pfam" id="PF04059">
    <property type="entry name" value="RRM_2"/>
    <property type="match status" value="1"/>
</dbReference>
<evidence type="ECO:0000259" key="2">
    <source>
        <dbReference type="Pfam" id="PF04059"/>
    </source>
</evidence>
<dbReference type="STRING" id="90262.A0A1X2I721"/>
<feature type="domain" description="Mei2-like C-terminal RNA recognition motif" evidence="2">
    <location>
        <begin position="21"/>
        <end position="117"/>
    </location>
</feature>
<sequence length="166" mass="19635">MICERDYQFDVNNVINGLDNRTTFMIRNIPNKYTQAMLMECIDSTHKGTYDFLYLRIDFKHKCNVGYAFINFINARSVISFFEQKAGKLWSRFNSEKKCELSYAKIQGKVNLINKFRNSVVMEQDLSYRPKIFYSYGPRKGEEEVSITLLQKKKKKRIDLTLIPLI</sequence>
<name>A0A1X2I721_9FUNG</name>
<organism evidence="3 4">
    <name type="scientific">Absidia repens</name>
    <dbReference type="NCBI Taxonomy" id="90262"/>
    <lineage>
        <taxon>Eukaryota</taxon>
        <taxon>Fungi</taxon>
        <taxon>Fungi incertae sedis</taxon>
        <taxon>Mucoromycota</taxon>
        <taxon>Mucoromycotina</taxon>
        <taxon>Mucoromycetes</taxon>
        <taxon>Mucorales</taxon>
        <taxon>Cunninghamellaceae</taxon>
        <taxon>Absidia</taxon>
    </lineage>
</organism>
<evidence type="ECO:0000256" key="1">
    <source>
        <dbReference type="ARBA" id="ARBA00022884"/>
    </source>
</evidence>
<proteinExistence type="predicted"/>
<dbReference type="GO" id="GO:0003723">
    <property type="term" value="F:RNA binding"/>
    <property type="evidence" value="ECO:0007669"/>
    <property type="project" value="UniProtKB-KW"/>
</dbReference>
<dbReference type="PANTHER" id="PTHR23189">
    <property type="entry name" value="RNA RECOGNITION MOTIF-CONTAINING"/>
    <property type="match status" value="1"/>
</dbReference>
<dbReference type="EMBL" id="MCGE01000023">
    <property type="protein sequence ID" value="ORZ10784.1"/>
    <property type="molecule type" value="Genomic_DNA"/>
</dbReference>
<accession>A0A1X2I721</accession>
<dbReference type="SUPFAM" id="SSF54928">
    <property type="entry name" value="RNA-binding domain, RBD"/>
    <property type="match status" value="1"/>
</dbReference>
<protein>
    <submittedName>
        <fullName evidence="3">RNA recognition motif 2-domain-containing protein</fullName>
    </submittedName>
</protein>
<dbReference type="OrthoDB" id="417481at2759"/>
<gene>
    <name evidence="3" type="ORF">BCR42DRAFT_333406</name>
</gene>
<dbReference type="InterPro" id="IPR007201">
    <property type="entry name" value="Mei2-like_Rrm_C"/>
</dbReference>
<dbReference type="AlphaFoldDB" id="A0A1X2I721"/>
<comment type="caution">
    <text evidence="3">The sequence shown here is derived from an EMBL/GenBank/DDBJ whole genome shotgun (WGS) entry which is preliminary data.</text>
</comment>
<keyword evidence="1" id="KW-0694">RNA-binding</keyword>
<reference evidence="3 4" key="1">
    <citation type="submission" date="2016-07" db="EMBL/GenBank/DDBJ databases">
        <title>Pervasive Adenine N6-methylation of Active Genes in Fungi.</title>
        <authorList>
            <consortium name="DOE Joint Genome Institute"/>
            <person name="Mondo S.J."/>
            <person name="Dannebaum R.O."/>
            <person name="Kuo R.C."/>
            <person name="Labutti K."/>
            <person name="Haridas S."/>
            <person name="Kuo A."/>
            <person name="Salamov A."/>
            <person name="Ahrendt S.R."/>
            <person name="Lipzen A."/>
            <person name="Sullivan W."/>
            <person name="Andreopoulos W.B."/>
            <person name="Clum A."/>
            <person name="Lindquist E."/>
            <person name="Daum C."/>
            <person name="Ramamoorthy G.K."/>
            <person name="Gryganskyi A."/>
            <person name="Culley D."/>
            <person name="Magnuson J.K."/>
            <person name="James T.Y."/>
            <person name="O'Malley M.A."/>
            <person name="Stajich J.E."/>
            <person name="Spatafora J.W."/>
            <person name="Visel A."/>
            <person name="Grigoriev I.V."/>
        </authorList>
    </citation>
    <scope>NUCLEOTIDE SEQUENCE [LARGE SCALE GENOMIC DNA]</scope>
    <source>
        <strain evidence="3 4">NRRL 1336</strain>
    </source>
</reference>
<evidence type="ECO:0000313" key="4">
    <source>
        <dbReference type="Proteomes" id="UP000193560"/>
    </source>
</evidence>